<dbReference type="InterPro" id="IPR017953">
    <property type="entry name" value="Carbohydrate_kinase_pred_CS"/>
</dbReference>
<name>A0A0R1MA18_9LACO</name>
<organism evidence="8 9">
    <name type="scientific">Liquorilactobacillus oeni DSM 19972</name>
    <dbReference type="NCBI Taxonomy" id="1423777"/>
    <lineage>
        <taxon>Bacteria</taxon>
        <taxon>Bacillati</taxon>
        <taxon>Bacillota</taxon>
        <taxon>Bacilli</taxon>
        <taxon>Lactobacillales</taxon>
        <taxon>Lactobacillaceae</taxon>
        <taxon>Liquorilactobacillus</taxon>
    </lineage>
</organism>
<comment type="catalytic activity">
    <reaction evidence="6">
        <text>(6S)-NADHX + ADP = AMP + phosphate + NADH + H(+)</text>
        <dbReference type="Rhea" id="RHEA:32223"/>
        <dbReference type="ChEBI" id="CHEBI:15378"/>
        <dbReference type="ChEBI" id="CHEBI:43474"/>
        <dbReference type="ChEBI" id="CHEBI:57945"/>
        <dbReference type="ChEBI" id="CHEBI:64074"/>
        <dbReference type="ChEBI" id="CHEBI:456215"/>
        <dbReference type="ChEBI" id="CHEBI:456216"/>
        <dbReference type="EC" id="4.2.1.136"/>
    </reaction>
</comment>
<sequence length="281" mass="30604">MLQLDEKILNQIIKPRPLESHKGNFGKILTVGGNQQYGGAIILSTAAAIHAGAGLVSCATSPQNLTALHSIVPEAMFIDFNNKKAVSQAAEKTNVIVVGPGLGIDIPAVNILENILRNSRKNQFLIIDGSAISLLADNQKLFKFLKEKQVIFTPHQMEWQRISGIKIADQAEDTNKKQQQKLHATVVLKKYHTVIYHLDGTSSLLPIGGPYMSTGGMGDTLTGIIAAFLGQFHLKDYEQVIDAAVYCHSAIAAELSSSHYIVLPTDIIGRLQEFMAQYTNS</sequence>
<dbReference type="InterPro" id="IPR000631">
    <property type="entry name" value="CARKD"/>
</dbReference>
<feature type="domain" description="YjeF C-terminal" evidence="7">
    <location>
        <begin position="5"/>
        <end position="278"/>
    </location>
</feature>
<dbReference type="GO" id="GO:0016301">
    <property type="term" value="F:kinase activity"/>
    <property type="evidence" value="ECO:0007669"/>
    <property type="project" value="UniProtKB-KW"/>
</dbReference>
<accession>A0A0R1MA18</accession>
<comment type="cofactor">
    <cofactor evidence="6">
        <name>Mg(2+)</name>
        <dbReference type="ChEBI" id="CHEBI:18420"/>
    </cofactor>
</comment>
<dbReference type="GO" id="GO:0046496">
    <property type="term" value="P:nicotinamide nucleotide metabolic process"/>
    <property type="evidence" value="ECO:0007669"/>
    <property type="project" value="UniProtKB-UniRule"/>
</dbReference>
<evidence type="ECO:0000256" key="5">
    <source>
        <dbReference type="ARBA" id="ARBA00023239"/>
    </source>
</evidence>
<dbReference type="Proteomes" id="UP000051686">
    <property type="component" value="Unassembled WGS sequence"/>
</dbReference>
<keyword evidence="1 6" id="KW-0547">Nucleotide-binding</keyword>
<keyword evidence="9" id="KW-1185">Reference proteome</keyword>
<feature type="binding site" evidence="6">
    <location>
        <position position="40"/>
    </location>
    <ligand>
        <name>(6S)-NADPHX</name>
        <dbReference type="ChEBI" id="CHEBI:64076"/>
    </ligand>
</feature>
<dbReference type="PATRIC" id="fig|1423777.3.peg.1204"/>
<dbReference type="PROSITE" id="PS01049">
    <property type="entry name" value="YJEF_C_1"/>
    <property type="match status" value="1"/>
</dbReference>
<evidence type="ECO:0000256" key="2">
    <source>
        <dbReference type="ARBA" id="ARBA00022840"/>
    </source>
</evidence>
<evidence type="ECO:0000259" key="7">
    <source>
        <dbReference type="PROSITE" id="PS51383"/>
    </source>
</evidence>
<dbReference type="OrthoDB" id="9806925at2"/>
<evidence type="ECO:0000256" key="6">
    <source>
        <dbReference type="HAMAP-Rule" id="MF_01965"/>
    </source>
</evidence>
<dbReference type="PANTHER" id="PTHR12592:SF0">
    <property type="entry name" value="ATP-DEPENDENT (S)-NAD(P)H-HYDRATE DEHYDRATASE"/>
    <property type="match status" value="1"/>
</dbReference>
<comment type="catalytic activity">
    <reaction evidence="6">
        <text>(6S)-NADPHX + ADP = AMP + phosphate + NADPH + H(+)</text>
        <dbReference type="Rhea" id="RHEA:32235"/>
        <dbReference type="ChEBI" id="CHEBI:15378"/>
        <dbReference type="ChEBI" id="CHEBI:43474"/>
        <dbReference type="ChEBI" id="CHEBI:57783"/>
        <dbReference type="ChEBI" id="CHEBI:64076"/>
        <dbReference type="ChEBI" id="CHEBI:456215"/>
        <dbReference type="ChEBI" id="CHEBI:456216"/>
        <dbReference type="EC" id="4.2.1.136"/>
    </reaction>
</comment>
<dbReference type="SUPFAM" id="SSF53613">
    <property type="entry name" value="Ribokinase-like"/>
    <property type="match status" value="1"/>
</dbReference>
<evidence type="ECO:0000313" key="9">
    <source>
        <dbReference type="Proteomes" id="UP000051686"/>
    </source>
</evidence>
<evidence type="ECO:0000256" key="3">
    <source>
        <dbReference type="ARBA" id="ARBA00022857"/>
    </source>
</evidence>
<feature type="binding site" evidence="6">
    <location>
        <position position="219"/>
    </location>
    <ligand>
        <name>(6S)-NADPHX</name>
        <dbReference type="ChEBI" id="CHEBI:64076"/>
    </ligand>
</feature>
<dbReference type="AlphaFoldDB" id="A0A0R1MA18"/>
<feature type="binding site" evidence="6">
    <location>
        <begin position="189"/>
        <end position="193"/>
    </location>
    <ligand>
        <name>AMP</name>
        <dbReference type="ChEBI" id="CHEBI:456215"/>
    </ligand>
</feature>
<dbReference type="Gene3D" id="3.40.1190.20">
    <property type="match status" value="1"/>
</dbReference>
<keyword evidence="8" id="KW-0808">Transferase</keyword>
<keyword evidence="5 6" id="KW-0456">Lyase</keyword>
<evidence type="ECO:0000313" key="8">
    <source>
        <dbReference type="EMBL" id="KRL04940.1"/>
    </source>
</evidence>
<dbReference type="PANTHER" id="PTHR12592">
    <property type="entry name" value="ATP-DEPENDENT (S)-NAD(P)H-HYDRATE DEHYDRATASE FAMILY MEMBER"/>
    <property type="match status" value="1"/>
</dbReference>
<dbReference type="STRING" id="1423777.FD46_GL001164"/>
<dbReference type="HAMAP" id="MF_01965">
    <property type="entry name" value="NADHX_dehydratase"/>
    <property type="match status" value="1"/>
</dbReference>
<comment type="function">
    <text evidence="6">Catalyzes the dehydration of the S-form of NAD(P)HX at the expense of ADP, which is converted to AMP. Together with NAD(P)HX epimerase, which catalyzes the epimerization of the S- and R-forms, the enzyme allows the repair of both epimers of NAD(P)HX, a damaged form of NAD(P)H that is a result of enzymatic or heat-dependent hydration.</text>
</comment>
<keyword evidence="2 6" id="KW-0067">ATP-binding</keyword>
<dbReference type="NCBIfam" id="TIGR00196">
    <property type="entry name" value="yjeF_cterm"/>
    <property type="match status" value="1"/>
</dbReference>
<dbReference type="CDD" id="cd01171">
    <property type="entry name" value="YXKO-related"/>
    <property type="match status" value="1"/>
</dbReference>
<dbReference type="Pfam" id="PF01256">
    <property type="entry name" value="Carb_kinase"/>
    <property type="match status" value="1"/>
</dbReference>
<dbReference type="GO" id="GO:0005524">
    <property type="term" value="F:ATP binding"/>
    <property type="evidence" value="ECO:0007669"/>
    <property type="project" value="UniProtKB-KW"/>
</dbReference>
<dbReference type="GO" id="GO:0110051">
    <property type="term" value="P:metabolite repair"/>
    <property type="evidence" value="ECO:0007669"/>
    <property type="project" value="TreeGrafter"/>
</dbReference>
<feature type="binding site" evidence="6">
    <location>
        <position position="155"/>
    </location>
    <ligand>
        <name>(6S)-NADPHX</name>
        <dbReference type="ChEBI" id="CHEBI:64076"/>
    </ligand>
</feature>
<keyword evidence="3 6" id="KW-0521">NADP</keyword>
<dbReference type="PROSITE" id="PS01050">
    <property type="entry name" value="YJEF_C_2"/>
    <property type="match status" value="1"/>
</dbReference>
<reference evidence="8 9" key="1">
    <citation type="journal article" date="2015" name="Genome Announc.">
        <title>Expanding the biotechnology potential of lactobacilli through comparative genomics of 213 strains and associated genera.</title>
        <authorList>
            <person name="Sun Z."/>
            <person name="Harris H.M."/>
            <person name="McCann A."/>
            <person name="Guo C."/>
            <person name="Argimon S."/>
            <person name="Zhang W."/>
            <person name="Yang X."/>
            <person name="Jeffery I.B."/>
            <person name="Cooney J.C."/>
            <person name="Kagawa T.F."/>
            <person name="Liu W."/>
            <person name="Song Y."/>
            <person name="Salvetti E."/>
            <person name="Wrobel A."/>
            <person name="Rasinkangas P."/>
            <person name="Parkhill J."/>
            <person name="Rea M.C."/>
            <person name="O'Sullivan O."/>
            <person name="Ritari J."/>
            <person name="Douillard F.P."/>
            <person name="Paul Ross R."/>
            <person name="Yang R."/>
            <person name="Briner A.E."/>
            <person name="Felis G.E."/>
            <person name="de Vos W.M."/>
            <person name="Barrangou R."/>
            <person name="Klaenhammer T.R."/>
            <person name="Caufield P.W."/>
            <person name="Cui Y."/>
            <person name="Zhang H."/>
            <person name="O'Toole P.W."/>
        </authorList>
    </citation>
    <scope>NUCLEOTIDE SEQUENCE [LARGE SCALE GENOMIC DNA]</scope>
    <source>
        <strain evidence="8 9">DSM 19972</strain>
    </source>
</reference>
<comment type="similarity">
    <text evidence="6">Belongs to the NnrD/CARKD family.</text>
</comment>
<keyword evidence="4 6" id="KW-0520">NAD</keyword>
<comment type="subunit">
    <text evidence="6">Homotetramer.</text>
</comment>
<keyword evidence="8" id="KW-0418">Kinase</keyword>
<dbReference type="GO" id="GO:0052855">
    <property type="term" value="F:ADP-dependent NAD(P)H-hydrate dehydratase activity"/>
    <property type="evidence" value="ECO:0007669"/>
    <property type="project" value="UniProtKB-UniRule"/>
</dbReference>
<feature type="binding site" evidence="6">
    <location>
        <position position="218"/>
    </location>
    <ligand>
        <name>AMP</name>
        <dbReference type="ChEBI" id="CHEBI:456215"/>
    </ligand>
</feature>
<dbReference type="RefSeq" id="WP_057896036.1">
    <property type="nucleotide sequence ID" value="NZ_AZEH01000037.1"/>
</dbReference>
<dbReference type="EMBL" id="AZEH01000037">
    <property type="protein sequence ID" value="KRL04940.1"/>
    <property type="molecule type" value="Genomic_DNA"/>
</dbReference>
<evidence type="ECO:0000256" key="1">
    <source>
        <dbReference type="ARBA" id="ARBA00022741"/>
    </source>
</evidence>
<gene>
    <name evidence="6" type="primary">nnrD</name>
    <name evidence="8" type="ORF">FD46_GL001164</name>
</gene>
<dbReference type="InterPro" id="IPR029056">
    <property type="entry name" value="Ribokinase-like"/>
</dbReference>
<dbReference type="GO" id="GO:0052856">
    <property type="term" value="F:NAD(P)HX epimerase activity"/>
    <property type="evidence" value="ECO:0007669"/>
    <property type="project" value="TreeGrafter"/>
</dbReference>
<evidence type="ECO:0000256" key="4">
    <source>
        <dbReference type="ARBA" id="ARBA00023027"/>
    </source>
</evidence>
<dbReference type="EC" id="4.2.1.136" evidence="6"/>
<feature type="binding site" evidence="6">
    <location>
        <position position="101"/>
    </location>
    <ligand>
        <name>(6S)-NADPHX</name>
        <dbReference type="ChEBI" id="CHEBI:64076"/>
    </ligand>
</feature>
<dbReference type="PROSITE" id="PS51383">
    <property type="entry name" value="YJEF_C_3"/>
    <property type="match status" value="1"/>
</dbReference>
<comment type="caution">
    <text evidence="8">The sequence shown here is derived from an EMBL/GenBank/DDBJ whole genome shotgun (WGS) entry which is preliminary data.</text>
</comment>
<protein>
    <recommendedName>
        <fullName evidence="6">ADP-dependent (S)-NAD(P)H-hydrate dehydratase</fullName>
        <ecNumber evidence="6">4.2.1.136</ecNumber>
    </recommendedName>
    <alternativeName>
        <fullName evidence="6">ADP-dependent NAD(P)HX dehydratase</fullName>
    </alternativeName>
</protein>
<proteinExistence type="inferred from homology"/>